<comment type="caution">
    <text evidence="1">The sequence shown here is derived from an EMBL/GenBank/DDBJ whole genome shotgun (WGS) entry which is preliminary data.</text>
</comment>
<name>A0ABN3HFJ3_9ACTN</name>
<dbReference type="RefSeq" id="WP_344618299.1">
    <property type="nucleotide sequence ID" value="NZ_BAAARV010000084.1"/>
</dbReference>
<sequence length="101" mass="10710">MAAGVDNPLLPLVELFAQGRDIGLHVALARNAHGAARALFDPVIGRIRELASTGILLSGPGEEGALLGGVRPQPLPPGRGWLVTRREGRRVVRFPWVPPAP</sequence>
<dbReference type="Gene3D" id="3.40.50.300">
    <property type="entry name" value="P-loop containing nucleotide triphosphate hydrolases"/>
    <property type="match status" value="1"/>
</dbReference>
<evidence type="ECO:0000313" key="2">
    <source>
        <dbReference type="Proteomes" id="UP001501444"/>
    </source>
</evidence>
<evidence type="ECO:0000313" key="1">
    <source>
        <dbReference type="EMBL" id="GAA2378497.1"/>
    </source>
</evidence>
<dbReference type="EMBL" id="BAAARV010000084">
    <property type="protein sequence ID" value="GAA2378497.1"/>
    <property type="molecule type" value="Genomic_DNA"/>
</dbReference>
<keyword evidence="2" id="KW-1185">Reference proteome</keyword>
<proteinExistence type="predicted"/>
<reference evidence="1 2" key="1">
    <citation type="journal article" date="2019" name="Int. J. Syst. Evol. Microbiol.">
        <title>The Global Catalogue of Microorganisms (GCM) 10K type strain sequencing project: providing services to taxonomists for standard genome sequencing and annotation.</title>
        <authorList>
            <consortium name="The Broad Institute Genomics Platform"/>
            <consortium name="The Broad Institute Genome Sequencing Center for Infectious Disease"/>
            <person name="Wu L."/>
            <person name="Ma J."/>
        </authorList>
    </citation>
    <scope>NUCLEOTIDE SEQUENCE [LARGE SCALE GENOMIC DNA]</scope>
    <source>
        <strain evidence="1 2">JCM 3272</strain>
    </source>
</reference>
<protein>
    <submittedName>
        <fullName evidence="1">Uncharacterized protein</fullName>
    </submittedName>
</protein>
<gene>
    <name evidence="1" type="ORF">GCM10010170_084600</name>
</gene>
<dbReference type="Proteomes" id="UP001501444">
    <property type="component" value="Unassembled WGS sequence"/>
</dbReference>
<accession>A0ABN3HFJ3</accession>
<dbReference type="InterPro" id="IPR027417">
    <property type="entry name" value="P-loop_NTPase"/>
</dbReference>
<organism evidence="1 2">
    <name type="scientific">Dactylosporangium salmoneum</name>
    <dbReference type="NCBI Taxonomy" id="53361"/>
    <lineage>
        <taxon>Bacteria</taxon>
        <taxon>Bacillati</taxon>
        <taxon>Actinomycetota</taxon>
        <taxon>Actinomycetes</taxon>
        <taxon>Micromonosporales</taxon>
        <taxon>Micromonosporaceae</taxon>
        <taxon>Dactylosporangium</taxon>
    </lineage>
</organism>